<comment type="caution">
    <text evidence="3">The sequence shown here is derived from an EMBL/GenBank/DDBJ whole genome shotgun (WGS) entry which is preliminary data.</text>
</comment>
<gene>
    <name evidence="3" type="ORF">AVEN_99049_1</name>
</gene>
<feature type="compositionally biased region" description="Polar residues" evidence="1">
    <location>
        <begin position="77"/>
        <end position="86"/>
    </location>
</feature>
<proteinExistence type="predicted"/>
<evidence type="ECO:0000313" key="4">
    <source>
        <dbReference type="Proteomes" id="UP000499080"/>
    </source>
</evidence>
<evidence type="ECO:0000256" key="1">
    <source>
        <dbReference type="SAM" id="MobiDB-lite"/>
    </source>
</evidence>
<keyword evidence="4" id="KW-1185">Reference proteome</keyword>
<sequence length="156" mass="17900">MGSSSTHLCRLGHGQLIQMPSSVLIIRFNHGTLNYGIQYGVRSIKEKGVTGEAARRQQPITKRERRVAETDEERNDGTTWSGQKSGRNIRKRNSRLSDIAQRSDKKRAEETKEQRNSRLSAMVQHARERRLNDIEGQNHHQIQTFFAARTVLYSSI</sequence>
<feature type="region of interest" description="Disordered" evidence="1">
    <location>
        <begin position="48"/>
        <end position="121"/>
    </location>
</feature>
<name>A0A4Y2FNR1_ARAVE</name>
<accession>A0A4Y2FNR1</accession>
<dbReference type="Proteomes" id="UP000499080">
    <property type="component" value="Unassembled WGS sequence"/>
</dbReference>
<evidence type="ECO:0000259" key="2">
    <source>
        <dbReference type="Pfam" id="PF21107"/>
    </source>
</evidence>
<dbReference type="Pfam" id="PF21107">
    <property type="entry name" value="STPRs"/>
    <property type="match status" value="1"/>
</dbReference>
<feature type="domain" description="STPR" evidence="2">
    <location>
        <begin position="91"/>
        <end position="133"/>
    </location>
</feature>
<protein>
    <recommendedName>
        <fullName evidence="2">STPR domain-containing protein</fullName>
    </recommendedName>
</protein>
<dbReference type="EMBL" id="BGPR01000987">
    <property type="protein sequence ID" value="GBM42125.1"/>
    <property type="molecule type" value="Genomic_DNA"/>
</dbReference>
<dbReference type="InterPro" id="IPR048998">
    <property type="entry name" value="STPR"/>
</dbReference>
<feature type="compositionally biased region" description="Basic and acidic residues" evidence="1">
    <location>
        <begin position="101"/>
        <end position="116"/>
    </location>
</feature>
<dbReference type="AlphaFoldDB" id="A0A4Y2FNR1"/>
<organism evidence="3 4">
    <name type="scientific">Araneus ventricosus</name>
    <name type="common">Orbweaver spider</name>
    <name type="synonym">Epeira ventricosa</name>
    <dbReference type="NCBI Taxonomy" id="182803"/>
    <lineage>
        <taxon>Eukaryota</taxon>
        <taxon>Metazoa</taxon>
        <taxon>Ecdysozoa</taxon>
        <taxon>Arthropoda</taxon>
        <taxon>Chelicerata</taxon>
        <taxon>Arachnida</taxon>
        <taxon>Araneae</taxon>
        <taxon>Araneomorphae</taxon>
        <taxon>Entelegynae</taxon>
        <taxon>Araneoidea</taxon>
        <taxon>Araneidae</taxon>
        <taxon>Araneus</taxon>
    </lineage>
</organism>
<evidence type="ECO:0000313" key="3">
    <source>
        <dbReference type="EMBL" id="GBM42125.1"/>
    </source>
</evidence>
<reference evidence="3 4" key="1">
    <citation type="journal article" date="2019" name="Sci. Rep.">
        <title>Orb-weaving spider Araneus ventricosus genome elucidates the spidroin gene catalogue.</title>
        <authorList>
            <person name="Kono N."/>
            <person name="Nakamura H."/>
            <person name="Ohtoshi R."/>
            <person name="Moran D.A.P."/>
            <person name="Shinohara A."/>
            <person name="Yoshida Y."/>
            <person name="Fujiwara M."/>
            <person name="Mori M."/>
            <person name="Tomita M."/>
            <person name="Arakawa K."/>
        </authorList>
    </citation>
    <scope>NUCLEOTIDE SEQUENCE [LARGE SCALE GENOMIC DNA]</scope>
</reference>